<dbReference type="GO" id="GO:0015271">
    <property type="term" value="F:outward rectifier potassium channel activity"/>
    <property type="evidence" value="ECO:0007669"/>
    <property type="project" value="TreeGrafter"/>
</dbReference>
<dbReference type="PANTHER" id="PTHR11003">
    <property type="entry name" value="POTASSIUM CHANNEL, SUBFAMILY K"/>
    <property type="match status" value="1"/>
</dbReference>
<feature type="transmembrane region" description="Helical" evidence="9">
    <location>
        <begin position="52"/>
        <end position="71"/>
    </location>
</feature>
<keyword evidence="4 9" id="KW-1133">Transmembrane helix</keyword>
<keyword evidence="2 8" id="KW-0813">Transport</keyword>
<sequence>MKKGTVFCREDFLKLDHPARYGSLNCFSRGNSLRYSTMSRCSKATRQLLRTTSFRVLAFFLLAALGALVFAEVERPSAKSRLKSKDEKLASLQNEMETEYNITQEEFERFVNLSSEALSLDGPAWNYFDGLQYTFETLTTIGYGAISPSTRLGQALCIVFAVLGIPVTILAFKSVGELIRIGISSAIASVETKCCRREPNHVEVKCAIATFLLMVIMLLSGAAMQSNFDDWSYLEACYFWVVTFTTIGYGDYIAGYETSKKGTGKPKVIVIRSLNLAFHIAWTTIGLCVFSSVLNAAAAFIEKRAPAERRWGKRRCCCCAGEQESEFEKGDTLEKDIYRPSTNGRVRDKVQRRDNYNCMTYV</sequence>
<dbReference type="PRINTS" id="PR01333">
    <property type="entry name" value="2POREKCHANEL"/>
</dbReference>
<accession>A0A2B4SUY6</accession>
<keyword evidence="3 8" id="KW-0812">Transmembrane</keyword>
<evidence type="ECO:0000256" key="4">
    <source>
        <dbReference type="ARBA" id="ARBA00022989"/>
    </source>
</evidence>
<dbReference type="Pfam" id="PF07885">
    <property type="entry name" value="Ion_trans_2"/>
    <property type="match status" value="2"/>
</dbReference>
<evidence type="ECO:0000256" key="5">
    <source>
        <dbReference type="ARBA" id="ARBA00023065"/>
    </source>
</evidence>
<dbReference type="GO" id="GO:0030322">
    <property type="term" value="P:stabilization of membrane potential"/>
    <property type="evidence" value="ECO:0007669"/>
    <property type="project" value="TreeGrafter"/>
</dbReference>
<evidence type="ECO:0000256" key="2">
    <source>
        <dbReference type="ARBA" id="ARBA00022448"/>
    </source>
</evidence>
<evidence type="ECO:0000256" key="8">
    <source>
        <dbReference type="RuleBase" id="RU003857"/>
    </source>
</evidence>
<protein>
    <submittedName>
        <fullName evidence="11">Potassium channel subfamily K member 9</fullName>
    </submittedName>
</protein>
<dbReference type="OrthoDB" id="297496at2759"/>
<proteinExistence type="inferred from homology"/>
<evidence type="ECO:0000259" key="10">
    <source>
        <dbReference type="Pfam" id="PF07885"/>
    </source>
</evidence>
<evidence type="ECO:0000256" key="6">
    <source>
        <dbReference type="ARBA" id="ARBA00023136"/>
    </source>
</evidence>
<dbReference type="SUPFAM" id="SSF81324">
    <property type="entry name" value="Voltage-gated potassium channels"/>
    <property type="match status" value="2"/>
</dbReference>
<feature type="domain" description="Potassium channel" evidence="10">
    <location>
        <begin position="118"/>
        <end position="179"/>
    </location>
</feature>
<name>A0A2B4SUY6_STYPI</name>
<dbReference type="Proteomes" id="UP000225706">
    <property type="component" value="Unassembled WGS sequence"/>
</dbReference>
<dbReference type="GO" id="GO:0005886">
    <property type="term" value="C:plasma membrane"/>
    <property type="evidence" value="ECO:0007669"/>
    <property type="project" value="TreeGrafter"/>
</dbReference>
<feature type="domain" description="Potassium channel" evidence="10">
    <location>
        <begin position="214"/>
        <end position="302"/>
    </location>
</feature>
<dbReference type="InterPro" id="IPR003280">
    <property type="entry name" value="2pore_dom_K_chnl"/>
</dbReference>
<comment type="subcellular location">
    <subcellularLocation>
        <location evidence="1">Membrane</location>
        <topology evidence="1">Multi-pass membrane protein</topology>
    </subcellularLocation>
</comment>
<keyword evidence="5 8" id="KW-0406">Ion transport</keyword>
<keyword evidence="7 8" id="KW-0407">Ion channel</keyword>
<comment type="similarity">
    <text evidence="8">Belongs to the two pore domain potassium channel (TC 1.A.1.8) family.</text>
</comment>
<evidence type="ECO:0000256" key="9">
    <source>
        <dbReference type="SAM" id="Phobius"/>
    </source>
</evidence>
<dbReference type="PANTHER" id="PTHR11003:SF345">
    <property type="entry name" value="TWIK FAMILY OF POTASSIUM CHANNELS PROTEIN 18"/>
    <property type="match status" value="1"/>
</dbReference>
<evidence type="ECO:0000313" key="11">
    <source>
        <dbReference type="EMBL" id="PFX32225.1"/>
    </source>
</evidence>
<reference evidence="12" key="1">
    <citation type="journal article" date="2017" name="bioRxiv">
        <title>Comparative analysis of the genomes of Stylophora pistillata and Acropora digitifera provides evidence for extensive differences between species of corals.</title>
        <authorList>
            <person name="Voolstra C.R."/>
            <person name="Li Y."/>
            <person name="Liew Y.J."/>
            <person name="Baumgarten S."/>
            <person name="Zoccola D."/>
            <person name="Flot J.-F."/>
            <person name="Tambutte S."/>
            <person name="Allemand D."/>
            <person name="Aranda M."/>
        </authorList>
    </citation>
    <scope>NUCLEOTIDE SEQUENCE [LARGE SCALE GENOMIC DNA]</scope>
</reference>
<dbReference type="InterPro" id="IPR013099">
    <property type="entry name" value="K_chnl_dom"/>
</dbReference>
<evidence type="ECO:0000256" key="1">
    <source>
        <dbReference type="ARBA" id="ARBA00004141"/>
    </source>
</evidence>
<dbReference type="GO" id="GO:0022841">
    <property type="term" value="F:potassium ion leak channel activity"/>
    <property type="evidence" value="ECO:0007669"/>
    <property type="project" value="TreeGrafter"/>
</dbReference>
<feature type="transmembrane region" description="Helical" evidence="9">
    <location>
        <begin position="152"/>
        <end position="172"/>
    </location>
</feature>
<dbReference type="EMBL" id="LSMT01000026">
    <property type="protein sequence ID" value="PFX32225.1"/>
    <property type="molecule type" value="Genomic_DNA"/>
</dbReference>
<evidence type="ECO:0000256" key="7">
    <source>
        <dbReference type="ARBA" id="ARBA00023303"/>
    </source>
</evidence>
<dbReference type="Gene3D" id="1.10.287.70">
    <property type="match status" value="1"/>
</dbReference>
<feature type="transmembrane region" description="Helical" evidence="9">
    <location>
        <begin position="276"/>
        <end position="301"/>
    </location>
</feature>
<evidence type="ECO:0000256" key="3">
    <source>
        <dbReference type="ARBA" id="ARBA00022692"/>
    </source>
</evidence>
<feature type="transmembrane region" description="Helical" evidence="9">
    <location>
        <begin position="206"/>
        <end position="224"/>
    </location>
</feature>
<comment type="caution">
    <text evidence="11">The sequence shown here is derived from an EMBL/GenBank/DDBJ whole genome shotgun (WGS) entry which is preliminary data.</text>
</comment>
<keyword evidence="6 9" id="KW-0472">Membrane</keyword>
<gene>
    <name evidence="11" type="primary">kcnk9</name>
    <name evidence="11" type="ORF">AWC38_SpisGene2998</name>
</gene>
<dbReference type="AlphaFoldDB" id="A0A2B4SUY6"/>
<keyword evidence="12" id="KW-1185">Reference proteome</keyword>
<organism evidence="11 12">
    <name type="scientific">Stylophora pistillata</name>
    <name type="common">Smooth cauliflower coral</name>
    <dbReference type="NCBI Taxonomy" id="50429"/>
    <lineage>
        <taxon>Eukaryota</taxon>
        <taxon>Metazoa</taxon>
        <taxon>Cnidaria</taxon>
        <taxon>Anthozoa</taxon>
        <taxon>Hexacorallia</taxon>
        <taxon>Scleractinia</taxon>
        <taxon>Astrocoeniina</taxon>
        <taxon>Pocilloporidae</taxon>
        <taxon>Stylophora</taxon>
    </lineage>
</organism>
<evidence type="ECO:0000313" key="12">
    <source>
        <dbReference type="Proteomes" id="UP000225706"/>
    </source>
</evidence>